<name>X1CYR7_9ZZZZ</name>
<evidence type="ECO:0008006" key="2">
    <source>
        <dbReference type="Google" id="ProtNLM"/>
    </source>
</evidence>
<dbReference type="AlphaFoldDB" id="X1CYR7"/>
<accession>X1CYR7</accession>
<proteinExistence type="predicted"/>
<comment type="caution">
    <text evidence="1">The sequence shown here is derived from an EMBL/GenBank/DDBJ whole genome shotgun (WGS) entry which is preliminary data.</text>
</comment>
<organism evidence="1">
    <name type="scientific">marine sediment metagenome</name>
    <dbReference type="NCBI Taxonomy" id="412755"/>
    <lineage>
        <taxon>unclassified sequences</taxon>
        <taxon>metagenomes</taxon>
        <taxon>ecological metagenomes</taxon>
    </lineage>
</organism>
<dbReference type="Gene3D" id="1.10.287.1080">
    <property type="entry name" value="MazG-like"/>
    <property type="match status" value="1"/>
</dbReference>
<sequence length="108" mass="12517">MKKVYKRIKKVIHKDVGSPEILTLKAVEELGELAASLFHEIGYKQTNKPKKDIRENQLEETVDVILCMLGVLEKKGFTYDQIIKQLNKKIGKWENIAENRVLHKTIKT</sequence>
<protein>
    <recommendedName>
        <fullName evidence="2">NTP pyrophosphohydrolase MazG putative catalytic core domain-containing protein</fullName>
    </recommendedName>
</protein>
<dbReference type="SUPFAM" id="SSF101386">
    <property type="entry name" value="all-alpha NTP pyrophosphatases"/>
    <property type="match status" value="1"/>
</dbReference>
<evidence type="ECO:0000313" key="1">
    <source>
        <dbReference type="EMBL" id="GAH12987.1"/>
    </source>
</evidence>
<gene>
    <name evidence="1" type="ORF">S01H4_56329</name>
</gene>
<reference evidence="1" key="1">
    <citation type="journal article" date="2014" name="Front. Microbiol.">
        <title>High frequency of phylogenetically diverse reductive dehalogenase-homologous genes in deep subseafloor sedimentary metagenomes.</title>
        <authorList>
            <person name="Kawai M."/>
            <person name="Futagami T."/>
            <person name="Toyoda A."/>
            <person name="Takaki Y."/>
            <person name="Nishi S."/>
            <person name="Hori S."/>
            <person name="Arai W."/>
            <person name="Tsubouchi T."/>
            <person name="Morono Y."/>
            <person name="Uchiyama I."/>
            <person name="Ito T."/>
            <person name="Fujiyama A."/>
            <person name="Inagaki F."/>
            <person name="Takami H."/>
        </authorList>
    </citation>
    <scope>NUCLEOTIDE SEQUENCE</scope>
    <source>
        <strain evidence="1">Expedition CK06-06</strain>
    </source>
</reference>
<dbReference type="EMBL" id="BART01032627">
    <property type="protein sequence ID" value="GAH12987.1"/>
    <property type="molecule type" value="Genomic_DNA"/>
</dbReference>